<dbReference type="OMA" id="MGTHGDL"/>
<dbReference type="PANTHER" id="PTHR30255:SF2">
    <property type="entry name" value="SINGLE-STRANDED-DNA-SPECIFIC EXONUCLEASE RECJ"/>
    <property type="match status" value="1"/>
</dbReference>
<proteinExistence type="predicted"/>
<dbReference type="InterPro" id="IPR051673">
    <property type="entry name" value="SSDNA_exonuclease_RecJ"/>
</dbReference>
<accession>A0A1Y2EWD9</accession>
<dbReference type="OrthoDB" id="284473at2759"/>
<dbReference type="InterPro" id="IPR038763">
    <property type="entry name" value="DHH_sf"/>
</dbReference>
<dbReference type="PANTHER" id="PTHR30255">
    <property type="entry name" value="SINGLE-STRANDED-DNA-SPECIFIC EXONUCLEASE RECJ"/>
    <property type="match status" value="1"/>
</dbReference>
<dbReference type="Proteomes" id="UP000193685">
    <property type="component" value="Unassembled WGS sequence"/>
</dbReference>
<evidence type="ECO:0000313" key="1">
    <source>
        <dbReference type="EMBL" id="ORY75817.1"/>
    </source>
</evidence>
<gene>
    <name evidence="1" type="ORF">BCR37DRAFT_406499</name>
</gene>
<dbReference type="GeneID" id="63788707"/>
<sequence>MKRSIEDDSDVDSCLKRDRQEWPAAEAAMAAARSFIEDAAKTNGSVLLCPDKDADGLSAGVIMYRTLTRLGLDPSQIQVHLLSKGTSLFSETERSSISQKAPGHIIVLDQGSCRAPALLHGVPTLILDHHYSTAFPDDAVICSAALHEPIATTALLTYELCSAYWSDAIDGIGYLAVIGTVGDLGASVKWTAPFPSHLGLLAKELGRKNFTDAVGLINAPRRSSAYNVSEAWLSLLTTEAPSQILHFSTNVHLGSLVTARDEVADEVDRVGRTAPLWSQDKRTACFVISSPCQVHPLVATRWCFLHSKDLEVVMCANKGYMKGKVHFSCRIPKHRRKDDGTANAVNLQEILKGYAKLDDELWNKLRIGQGGSFAQGHREASGGVLDLATWDMLYAAMGIGQATRRKVNQPVPVQRNTLTNYFGKLDANTTAEAVTSDVPGEDLRAP</sequence>
<protein>
    <submittedName>
        <fullName evidence="1">DHH family protein</fullName>
    </submittedName>
</protein>
<comment type="caution">
    <text evidence="1">The sequence shown here is derived from an EMBL/GenBank/DDBJ whole genome shotgun (WGS) entry which is preliminary data.</text>
</comment>
<dbReference type="STRING" id="56484.A0A1Y2EWD9"/>
<dbReference type="RefSeq" id="XP_040722465.1">
    <property type="nucleotide sequence ID" value="XM_040872108.1"/>
</dbReference>
<organism evidence="1 2">
    <name type="scientific">Protomyces lactucae-debilis</name>
    <dbReference type="NCBI Taxonomy" id="2754530"/>
    <lineage>
        <taxon>Eukaryota</taxon>
        <taxon>Fungi</taxon>
        <taxon>Dikarya</taxon>
        <taxon>Ascomycota</taxon>
        <taxon>Taphrinomycotina</taxon>
        <taxon>Taphrinomycetes</taxon>
        <taxon>Taphrinales</taxon>
        <taxon>Protomycetaceae</taxon>
        <taxon>Protomyces</taxon>
    </lineage>
</organism>
<keyword evidence="2" id="KW-1185">Reference proteome</keyword>
<dbReference type="SUPFAM" id="SSF64182">
    <property type="entry name" value="DHH phosphoesterases"/>
    <property type="match status" value="1"/>
</dbReference>
<dbReference type="AlphaFoldDB" id="A0A1Y2EWD9"/>
<reference evidence="1 2" key="1">
    <citation type="submission" date="2016-07" db="EMBL/GenBank/DDBJ databases">
        <title>Pervasive Adenine N6-methylation of Active Genes in Fungi.</title>
        <authorList>
            <consortium name="DOE Joint Genome Institute"/>
            <person name="Mondo S.J."/>
            <person name="Dannebaum R.O."/>
            <person name="Kuo R.C."/>
            <person name="Labutti K."/>
            <person name="Haridas S."/>
            <person name="Kuo A."/>
            <person name="Salamov A."/>
            <person name="Ahrendt S.R."/>
            <person name="Lipzen A."/>
            <person name="Sullivan W."/>
            <person name="Andreopoulos W.B."/>
            <person name="Clum A."/>
            <person name="Lindquist E."/>
            <person name="Daum C."/>
            <person name="Ramamoorthy G.K."/>
            <person name="Gryganskyi A."/>
            <person name="Culley D."/>
            <person name="Magnuson J.K."/>
            <person name="James T.Y."/>
            <person name="O'Malley M.A."/>
            <person name="Stajich J.E."/>
            <person name="Spatafora J.W."/>
            <person name="Visel A."/>
            <person name="Grigoriev I.V."/>
        </authorList>
    </citation>
    <scope>NUCLEOTIDE SEQUENCE [LARGE SCALE GENOMIC DNA]</scope>
    <source>
        <strain evidence="1 2">12-1054</strain>
    </source>
</reference>
<evidence type="ECO:0000313" key="2">
    <source>
        <dbReference type="Proteomes" id="UP000193685"/>
    </source>
</evidence>
<dbReference type="EMBL" id="MCFI01000025">
    <property type="protein sequence ID" value="ORY75817.1"/>
    <property type="molecule type" value="Genomic_DNA"/>
</dbReference>
<dbReference type="Gene3D" id="3.90.1640.30">
    <property type="match status" value="1"/>
</dbReference>
<name>A0A1Y2EWD9_PROLT</name>